<evidence type="ECO:0000259" key="8">
    <source>
        <dbReference type="PROSITE" id="PS50893"/>
    </source>
</evidence>
<dbReference type="Pfam" id="PF09383">
    <property type="entry name" value="NIL"/>
    <property type="match status" value="1"/>
</dbReference>
<sequence length="328" mass="34758">MIALDHVTKRYGDLAAVDDVSLTIPSGEVYGIVGQSGAGKSTLARIVNLLERPDSGSVVVDGTDLTALGTADLRAARRRIGMVFQRFNLLGSRSVRGNVELALELDGVPRAQRRARAQEMLDLVGIGHRGDASVHELSGGQQQRVGIARALAARPSVLLSDEATSALDPETTASILDLYRRINEQLGLTVLLITHEMDVVKTACHSAALIEAGRVVESGRLVDIIRTPGSRLTSQLFPLGTIPATVESDATVIDITFAGGTADRPVISRLAREHDVDVSILGALIEQIGGTQAGRTRLEVPTHAAAGIITDLRGQNLLVEVLQEGVRA</sequence>
<dbReference type="PANTHER" id="PTHR43166">
    <property type="entry name" value="AMINO ACID IMPORT ATP-BINDING PROTEIN"/>
    <property type="match status" value="1"/>
</dbReference>
<evidence type="ECO:0000256" key="4">
    <source>
        <dbReference type="ARBA" id="ARBA00022840"/>
    </source>
</evidence>
<evidence type="ECO:0000256" key="6">
    <source>
        <dbReference type="ARBA" id="ARBA00022970"/>
    </source>
</evidence>
<dbReference type="InterPro" id="IPR018449">
    <property type="entry name" value="NIL_domain"/>
</dbReference>
<dbReference type="InterPro" id="IPR003593">
    <property type="entry name" value="AAA+_ATPase"/>
</dbReference>
<dbReference type="SMART" id="SM00930">
    <property type="entry name" value="NIL"/>
    <property type="match status" value="1"/>
</dbReference>
<dbReference type="GO" id="GO:0005524">
    <property type="term" value="F:ATP binding"/>
    <property type="evidence" value="ECO:0007669"/>
    <property type="project" value="UniProtKB-KW"/>
</dbReference>
<keyword evidence="7" id="KW-0472">Membrane</keyword>
<keyword evidence="10" id="KW-1185">Reference proteome</keyword>
<keyword evidence="2" id="KW-1003">Cell membrane</keyword>
<feature type="domain" description="ABC transporter" evidence="8">
    <location>
        <begin position="2"/>
        <end position="237"/>
    </location>
</feature>
<dbReference type="EMBL" id="JACSQP010000008">
    <property type="protein sequence ID" value="MBD7958426.1"/>
    <property type="molecule type" value="Genomic_DNA"/>
</dbReference>
<evidence type="ECO:0000256" key="7">
    <source>
        <dbReference type="ARBA" id="ARBA00023136"/>
    </source>
</evidence>
<comment type="caution">
    <text evidence="9">The sequence shown here is derived from an EMBL/GenBank/DDBJ whole genome shotgun (WGS) entry which is preliminary data.</text>
</comment>
<dbReference type="Gene3D" id="3.30.70.260">
    <property type="match status" value="1"/>
</dbReference>
<gene>
    <name evidence="9" type="ORF">H9651_12310</name>
</gene>
<evidence type="ECO:0000256" key="1">
    <source>
        <dbReference type="ARBA" id="ARBA00022448"/>
    </source>
</evidence>
<dbReference type="Proteomes" id="UP000648352">
    <property type="component" value="Unassembled WGS sequence"/>
</dbReference>
<dbReference type="SMART" id="SM00382">
    <property type="entry name" value="AAA"/>
    <property type="match status" value="1"/>
</dbReference>
<dbReference type="InterPro" id="IPR045865">
    <property type="entry name" value="ACT-like_dom_sf"/>
</dbReference>
<dbReference type="InterPro" id="IPR027417">
    <property type="entry name" value="P-loop_NTPase"/>
</dbReference>
<evidence type="ECO:0000313" key="10">
    <source>
        <dbReference type="Proteomes" id="UP000648352"/>
    </source>
</evidence>
<dbReference type="PROSITE" id="PS50893">
    <property type="entry name" value="ABC_TRANSPORTER_2"/>
    <property type="match status" value="1"/>
</dbReference>
<dbReference type="SUPFAM" id="SSF52540">
    <property type="entry name" value="P-loop containing nucleoside triphosphate hydrolases"/>
    <property type="match status" value="1"/>
</dbReference>
<reference evidence="9 10" key="1">
    <citation type="submission" date="2020-08" db="EMBL/GenBank/DDBJ databases">
        <title>A Genomic Blueprint of the Chicken Gut Microbiome.</title>
        <authorList>
            <person name="Gilroy R."/>
            <person name="Ravi A."/>
            <person name="Getino M."/>
            <person name="Pursley I."/>
            <person name="Horton D.L."/>
            <person name="Alikhan N.-F."/>
            <person name="Baker D."/>
            <person name="Gharbi K."/>
            <person name="Hall N."/>
            <person name="Watson M."/>
            <person name="Adriaenssens E.M."/>
            <person name="Foster-Nyarko E."/>
            <person name="Jarju S."/>
            <person name="Secka A."/>
            <person name="Antonio M."/>
            <person name="Oren A."/>
            <person name="Chaudhuri R."/>
            <person name="La Ragione R.M."/>
            <person name="Hildebrand F."/>
            <person name="Pallen M.J."/>
        </authorList>
    </citation>
    <scope>NUCLEOTIDE SEQUENCE [LARGE SCALE GENOMIC DNA]</scope>
    <source>
        <strain evidence="9 10">Sa4CUA7</strain>
    </source>
</reference>
<evidence type="ECO:0000256" key="3">
    <source>
        <dbReference type="ARBA" id="ARBA00022741"/>
    </source>
</evidence>
<evidence type="ECO:0000256" key="2">
    <source>
        <dbReference type="ARBA" id="ARBA00022475"/>
    </source>
</evidence>
<dbReference type="Pfam" id="PF00005">
    <property type="entry name" value="ABC_tran"/>
    <property type="match status" value="1"/>
</dbReference>
<accession>A0ABR8S4N1</accession>
<keyword evidence="1" id="KW-0813">Transport</keyword>
<dbReference type="InterPro" id="IPR050086">
    <property type="entry name" value="MetN_ABC_transporter-like"/>
</dbReference>
<protein>
    <submittedName>
        <fullName evidence="9">ATP-binding cassette domain-containing protein</fullName>
    </submittedName>
</protein>
<keyword evidence="6" id="KW-0029">Amino-acid transport</keyword>
<evidence type="ECO:0000313" key="9">
    <source>
        <dbReference type="EMBL" id="MBD7958426.1"/>
    </source>
</evidence>
<keyword evidence="4 9" id="KW-0067">ATP-binding</keyword>
<dbReference type="InterPro" id="IPR003439">
    <property type="entry name" value="ABC_transporter-like_ATP-bd"/>
</dbReference>
<dbReference type="RefSeq" id="WP_191719626.1">
    <property type="nucleotide sequence ID" value="NZ_JACSQP010000008.1"/>
</dbReference>
<dbReference type="PROSITE" id="PS00211">
    <property type="entry name" value="ABC_TRANSPORTER_1"/>
    <property type="match status" value="1"/>
</dbReference>
<dbReference type="SUPFAM" id="SSF55021">
    <property type="entry name" value="ACT-like"/>
    <property type="match status" value="1"/>
</dbReference>
<dbReference type="InterPro" id="IPR017871">
    <property type="entry name" value="ABC_transporter-like_CS"/>
</dbReference>
<keyword evidence="5" id="KW-1278">Translocase</keyword>
<organism evidence="9 10">
    <name type="scientific">Microbacterium pullorum</name>
    <dbReference type="NCBI Taxonomy" id="2762236"/>
    <lineage>
        <taxon>Bacteria</taxon>
        <taxon>Bacillati</taxon>
        <taxon>Actinomycetota</taxon>
        <taxon>Actinomycetes</taxon>
        <taxon>Micrococcales</taxon>
        <taxon>Microbacteriaceae</taxon>
        <taxon>Microbacterium</taxon>
    </lineage>
</organism>
<proteinExistence type="predicted"/>
<name>A0ABR8S4N1_9MICO</name>
<evidence type="ECO:0000256" key="5">
    <source>
        <dbReference type="ARBA" id="ARBA00022967"/>
    </source>
</evidence>
<keyword evidence="3" id="KW-0547">Nucleotide-binding</keyword>
<dbReference type="PANTHER" id="PTHR43166:SF30">
    <property type="entry name" value="METHIONINE IMPORT ATP-BINDING PROTEIN METN"/>
    <property type="match status" value="1"/>
</dbReference>
<dbReference type="Gene3D" id="3.40.50.300">
    <property type="entry name" value="P-loop containing nucleotide triphosphate hydrolases"/>
    <property type="match status" value="1"/>
</dbReference>